<reference evidence="1" key="2">
    <citation type="journal article" date="2015" name="Data Brief">
        <title>Shoot transcriptome of the giant reed, Arundo donax.</title>
        <authorList>
            <person name="Barrero R.A."/>
            <person name="Guerrero F.D."/>
            <person name="Moolhuijzen P."/>
            <person name="Goolsby J.A."/>
            <person name="Tidwell J."/>
            <person name="Bellgard S.E."/>
            <person name="Bellgard M.I."/>
        </authorList>
    </citation>
    <scope>NUCLEOTIDE SEQUENCE</scope>
    <source>
        <tissue evidence="1">Shoot tissue taken approximately 20 cm above the soil surface</tissue>
    </source>
</reference>
<evidence type="ECO:0000313" key="1">
    <source>
        <dbReference type="EMBL" id="JAD53991.1"/>
    </source>
</evidence>
<proteinExistence type="predicted"/>
<organism evidence="1">
    <name type="scientific">Arundo donax</name>
    <name type="common">Giant reed</name>
    <name type="synonym">Donax arundinaceus</name>
    <dbReference type="NCBI Taxonomy" id="35708"/>
    <lineage>
        <taxon>Eukaryota</taxon>
        <taxon>Viridiplantae</taxon>
        <taxon>Streptophyta</taxon>
        <taxon>Embryophyta</taxon>
        <taxon>Tracheophyta</taxon>
        <taxon>Spermatophyta</taxon>
        <taxon>Magnoliopsida</taxon>
        <taxon>Liliopsida</taxon>
        <taxon>Poales</taxon>
        <taxon>Poaceae</taxon>
        <taxon>PACMAD clade</taxon>
        <taxon>Arundinoideae</taxon>
        <taxon>Arundineae</taxon>
        <taxon>Arundo</taxon>
    </lineage>
</organism>
<protein>
    <submittedName>
        <fullName evidence="1">Uncharacterized protein</fullName>
    </submittedName>
</protein>
<sequence>MMKKYTFSLQAAI</sequence>
<dbReference type="EMBL" id="GBRH01243904">
    <property type="protein sequence ID" value="JAD53991.1"/>
    <property type="molecule type" value="Transcribed_RNA"/>
</dbReference>
<name>A0A0A9AS85_ARUDO</name>
<reference evidence="1" key="1">
    <citation type="submission" date="2014-09" db="EMBL/GenBank/DDBJ databases">
        <authorList>
            <person name="Magalhaes I.L.F."/>
            <person name="Oliveira U."/>
            <person name="Santos F.R."/>
            <person name="Vidigal T.H.D.A."/>
            <person name="Brescovit A.D."/>
            <person name="Santos A.J."/>
        </authorList>
    </citation>
    <scope>NUCLEOTIDE SEQUENCE</scope>
    <source>
        <tissue evidence="1">Shoot tissue taken approximately 20 cm above the soil surface</tissue>
    </source>
</reference>
<accession>A0A0A9AS85</accession>